<dbReference type="EMBL" id="FWWY01000001">
    <property type="protein sequence ID" value="SMC06992.1"/>
    <property type="molecule type" value="Genomic_DNA"/>
</dbReference>
<reference evidence="5" key="1">
    <citation type="submission" date="2017-04" db="EMBL/GenBank/DDBJ databases">
        <authorList>
            <person name="Varghese N."/>
            <person name="Submissions S."/>
        </authorList>
    </citation>
    <scope>NUCLEOTIDE SEQUENCE [LARGE SCALE GENOMIC DNA]</scope>
    <source>
        <strain evidence="5">DSM 9293</strain>
    </source>
</reference>
<evidence type="ECO:0000259" key="3">
    <source>
        <dbReference type="Pfam" id="PF03061"/>
    </source>
</evidence>
<gene>
    <name evidence="4" type="ORF">SAMN00768000_3145</name>
</gene>
<dbReference type="SUPFAM" id="SSF54637">
    <property type="entry name" value="Thioesterase/thiol ester dehydrase-isomerase"/>
    <property type="match status" value="1"/>
</dbReference>
<accession>A0A1W1WLC7</accession>
<dbReference type="PANTHER" id="PTHR21660:SF1">
    <property type="entry name" value="ACYL-COENZYME A THIOESTERASE 13"/>
    <property type="match status" value="1"/>
</dbReference>
<evidence type="ECO:0000256" key="2">
    <source>
        <dbReference type="ARBA" id="ARBA00022801"/>
    </source>
</evidence>
<dbReference type="AlphaFoldDB" id="A0A1W1WLC7"/>
<protein>
    <submittedName>
        <fullName evidence="4">Uncharacterized domain 1-containing protein</fullName>
    </submittedName>
</protein>
<feature type="domain" description="Thioesterase" evidence="3">
    <location>
        <begin position="58"/>
        <end position="134"/>
    </location>
</feature>
<dbReference type="Pfam" id="PF03061">
    <property type="entry name" value="4HBT"/>
    <property type="match status" value="1"/>
</dbReference>
<dbReference type="NCBIfam" id="TIGR00369">
    <property type="entry name" value="unchar_dom_1"/>
    <property type="match status" value="1"/>
</dbReference>
<evidence type="ECO:0000313" key="4">
    <source>
        <dbReference type="EMBL" id="SMC06992.1"/>
    </source>
</evidence>
<dbReference type="STRING" id="28034.BFX07_06115"/>
<dbReference type="Proteomes" id="UP000192660">
    <property type="component" value="Unassembled WGS sequence"/>
</dbReference>
<comment type="similarity">
    <text evidence="1">Belongs to the thioesterase PaaI family.</text>
</comment>
<proteinExistence type="inferred from homology"/>
<dbReference type="InterPro" id="IPR039298">
    <property type="entry name" value="ACOT13"/>
</dbReference>
<dbReference type="Gene3D" id="3.10.129.10">
    <property type="entry name" value="Hotdog Thioesterase"/>
    <property type="match status" value="1"/>
</dbReference>
<keyword evidence="2" id="KW-0378">Hydrolase</keyword>
<dbReference type="InterPro" id="IPR006683">
    <property type="entry name" value="Thioestr_dom"/>
</dbReference>
<keyword evidence="5" id="KW-1185">Reference proteome</keyword>
<evidence type="ECO:0000256" key="1">
    <source>
        <dbReference type="ARBA" id="ARBA00008324"/>
    </source>
</evidence>
<dbReference type="CDD" id="cd03443">
    <property type="entry name" value="PaaI_thioesterase"/>
    <property type="match status" value="1"/>
</dbReference>
<dbReference type="InterPro" id="IPR003736">
    <property type="entry name" value="PAAI_dom"/>
</dbReference>
<name>A0A1W1WLC7_SULTA</name>
<sequence length="150" mass="16275">MQHDNDQTQTLPLPPSAANGYPFYSWAGLRITEAANGRSTVELDVQHHHRGGGGTDAVNGGIVAYMFDGVLGTAVRSVWTDDVTSQVTITLNIQYLRMIQAKSRIVGHGHVVRQGSSTVFVDGEILDESGEVCAKCTGIFKLFRKKASRD</sequence>
<evidence type="ECO:0000313" key="5">
    <source>
        <dbReference type="Proteomes" id="UP000192660"/>
    </source>
</evidence>
<dbReference type="GO" id="GO:0047617">
    <property type="term" value="F:fatty acyl-CoA hydrolase activity"/>
    <property type="evidence" value="ECO:0007669"/>
    <property type="project" value="InterPro"/>
</dbReference>
<dbReference type="PANTHER" id="PTHR21660">
    <property type="entry name" value="THIOESTERASE SUPERFAMILY MEMBER-RELATED"/>
    <property type="match status" value="1"/>
</dbReference>
<dbReference type="InterPro" id="IPR029069">
    <property type="entry name" value="HotDog_dom_sf"/>
</dbReference>
<organism evidence="4 5">
    <name type="scientific">Sulfobacillus thermosulfidooxidans (strain DSM 9293 / VKM B-1269 / AT-1)</name>
    <dbReference type="NCBI Taxonomy" id="929705"/>
    <lineage>
        <taxon>Bacteria</taxon>
        <taxon>Bacillati</taxon>
        <taxon>Bacillota</taxon>
        <taxon>Clostridia</taxon>
        <taxon>Eubacteriales</taxon>
        <taxon>Clostridiales Family XVII. Incertae Sedis</taxon>
        <taxon>Sulfobacillus</taxon>
    </lineage>
</organism>
<dbReference type="RefSeq" id="WP_051351010.1">
    <property type="nucleotide sequence ID" value="NZ_FWWY01000001.1"/>
</dbReference>